<evidence type="ECO:0000256" key="3">
    <source>
        <dbReference type="ARBA" id="ARBA00022741"/>
    </source>
</evidence>
<keyword evidence="7" id="KW-1185">Reference proteome</keyword>
<protein>
    <submittedName>
        <fullName evidence="6">ABC transporter ATP-binding protein</fullName>
    </submittedName>
</protein>
<comment type="similarity">
    <text evidence="1">Belongs to the ABC transporter superfamily.</text>
</comment>
<feature type="domain" description="ABC transporter" evidence="5">
    <location>
        <begin position="360"/>
        <end position="610"/>
    </location>
</feature>
<evidence type="ECO:0000313" key="7">
    <source>
        <dbReference type="Proteomes" id="UP000262939"/>
    </source>
</evidence>
<keyword evidence="4 6" id="KW-0067">ATP-binding</keyword>
<dbReference type="InterPro" id="IPR017871">
    <property type="entry name" value="ABC_transporter-like_CS"/>
</dbReference>
<evidence type="ECO:0000256" key="4">
    <source>
        <dbReference type="ARBA" id="ARBA00022840"/>
    </source>
</evidence>
<sequence>MEKSTILSVDGLKTVFQTRHGYVDAINDITFTISQGETVAIVGESGSGKSVTALSIMKLLESSGQIASGQVLFNDMNLAELSDRKIRDIRGKQIAMIFQDPMSCLDPLYTIGDQIMEILKIHEDLTPAEADNRVLELLKLVGIPDGETRRNSYPHELSGGQRQRVMIAIALACRPNLLIADEPTTALDVTVQAQILGLLKQLQADFGTSIILVTHDLGVVAEMADRVIVVYSGTVVEQSGVHELFSKPEHPYTEALIRSIPRADTDRTAPLHIIRGSVPGLHEMPSGCRFHPRCDYATEICTQQEPPLFHLESDRSSRCWMKDGSLAKEFQHRLNTDNLDSRHPAPPNDAYTASKKEILLEVHNMQKHFPILKGILSRKVGAVKAVDGVSFEIFKGETLGLVGESGCGKSTTGRLILRLLDITDGEVKYGGINLAEFKGRQLKEQRKKMQIVFQDPYSSLNPRMTIGDIISEPLEIHRIASGSEKIRRAGELLEMVGLSSKDVYKFPHQFSGGQRQRIGIARALATEPELLVCDEAVSALDVSVQAQILNLLKKLQGELALSYLFISHDLNVVKYIADRICVMYLGKIVETADSETLFTNPTHPYTRALLSSVPVPDPTIKKERIILEGDVPNPAKPPSGCAFHTRCEHAKEICKSKIPEFKQMSLGHKVACHLIN</sequence>
<dbReference type="GO" id="GO:0005524">
    <property type="term" value="F:ATP binding"/>
    <property type="evidence" value="ECO:0007669"/>
    <property type="project" value="UniProtKB-KW"/>
</dbReference>
<dbReference type="Proteomes" id="UP000262939">
    <property type="component" value="Unassembled WGS sequence"/>
</dbReference>
<dbReference type="Pfam" id="PF00005">
    <property type="entry name" value="ABC_tran"/>
    <property type="match status" value="2"/>
</dbReference>
<dbReference type="EMBL" id="QVTD01000003">
    <property type="protein sequence ID" value="RFU65264.1"/>
    <property type="molecule type" value="Genomic_DNA"/>
</dbReference>
<dbReference type="InterPro" id="IPR003593">
    <property type="entry name" value="AAA+_ATPase"/>
</dbReference>
<evidence type="ECO:0000256" key="2">
    <source>
        <dbReference type="ARBA" id="ARBA00022448"/>
    </source>
</evidence>
<dbReference type="SMART" id="SM00382">
    <property type="entry name" value="AAA"/>
    <property type="match status" value="2"/>
</dbReference>
<evidence type="ECO:0000256" key="1">
    <source>
        <dbReference type="ARBA" id="ARBA00005417"/>
    </source>
</evidence>
<gene>
    <name evidence="6" type="ORF">D0466_05015</name>
</gene>
<name>A0A372LGZ6_9BACI</name>
<keyword evidence="3" id="KW-0547">Nucleotide-binding</keyword>
<dbReference type="InterPro" id="IPR050319">
    <property type="entry name" value="ABC_transp_ATP-bind"/>
</dbReference>
<dbReference type="GO" id="GO:0055085">
    <property type="term" value="P:transmembrane transport"/>
    <property type="evidence" value="ECO:0007669"/>
    <property type="project" value="UniProtKB-ARBA"/>
</dbReference>
<dbReference type="NCBIfam" id="NF008453">
    <property type="entry name" value="PRK11308.1"/>
    <property type="match status" value="2"/>
</dbReference>
<dbReference type="PROSITE" id="PS00211">
    <property type="entry name" value="ABC_TRANSPORTER_1"/>
    <property type="match status" value="2"/>
</dbReference>
<proteinExistence type="inferred from homology"/>
<dbReference type="PROSITE" id="PS50893">
    <property type="entry name" value="ABC_TRANSPORTER_2"/>
    <property type="match status" value="2"/>
</dbReference>
<evidence type="ECO:0000259" key="5">
    <source>
        <dbReference type="PROSITE" id="PS50893"/>
    </source>
</evidence>
<dbReference type="OrthoDB" id="9802264at2"/>
<feature type="domain" description="ABC transporter" evidence="5">
    <location>
        <begin position="7"/>
        <end position="257"/>
    </location>
</feature>
<dbReference type="NCBIfam" id="NF007739">
    <property type="entry name" value="PRK10419.1"/>
    <property type="match status" value="2"/>
</dbReference>
<dbReference type="NCBIfam" id="TIGR01727">
    <property type="entry name" value="oligo_HPY"/>
    <property type="match status" value="2"/>
</dbReference>
<dbReference type="PANTHER" id="PTHR43776:SF7">
    <property type="entry name" value="D,D-DIPEPTIDE TRANSPORT ATP-BINDING PROTEIN DDPF-RELATED"/>
    <property type="match status" value="1"/>
</dbReference>
<dbReference type="RefSeq" id="WP_117321439.1">
    <property type="nucleotide sequence ID" value="NZ_QVTD01000003.1"/>
</dbReference>
<comment type="caution">
    <text evidence="6">The sequence shown here is derived from an EMBL/GenBank/DDBJ whole genome shotgun (WGS) entry which is preliminary data.</text>
</comment>
<dbReference type="PANTHER" id="PTHR43776">
    <property type="entry name" value="TRANSPORT ATP-BINDING PROTEIN"/>
    <property type="match status" value="1"/>
</dbReference>
<dbReference type="InterPro" id="IPR027417">
    <property type="entry name" value="P-loop_NTPase"/>
</dbReference>
<reference evidence="6 7" key="1">
    <citation type="submission" date="2018-08" db="EMBL/GenBank/DDBJ databases">
        <title>Bacillus chawlae sp. nov., Bacillus glennii sp. nov., and Bacillus saganii sp. nov. Isolated from the Vehicle Assembly Building at Kennedy Space Center where the Viking Spacecraft were Assembled.</title>
        <authorList>
            <person name="Seuylemezian A."/>
            <person name="Vaishampayan P."/>
        </authorList>
    </citation>
    <scope>NUCLEOTIDE SEQUENCE [LARGE SCALE GENOMIC DNA]</scope>
    <source>
        <strain evidence="6 7">V44-8</strain>
    </source>
</reference>
<accession>A0A372LGZ6</accession>
<evidence type="ECO:0000313" key="6">
    <source>
        <dbReference type="EMBL" id="RFU65264.1"/>
    </source>
</evidence>
<dbReference type="GO" id="GO:0015833">
    <property type="term" value="P:peptide transport"/>
    <property type="evidence" value="ECO:0007669"/>
    <property type="project" value="InterPro"/>
</dbReference>
<dbReference type="CDD" id="cd03257">
    <property type="entry name" value="ABC_NikE_OppD_transporters"/>
    <property type="match status" value="2"/>
</dbReference>
<dbReference type="FunFam" id="3.40.50.300:FF:000016">
    <property type="entry name" value="Oligopeptide ABC transporter ATP-binding component"/>
    <property type="match status" value="2"/>
</dbReference>
<dbReference type="Pfam" id="PF08352">
    <property type="entry name" value="oligo_HPY"/>
    <property type="match status" value="2"/>
</dbReference>
<dbReference type="GO" id="GO:0016887">
    <property type="term" value="F:ATP hydrolysis activity"/>
    <property type="evidence" value="ECO:0007669"/>
    <property type="project" value="InterPro"/>
</dbReference>
<dbReference type="InterPro" id="IPR003439">
    <property type="entry name" value="ABC_transporter-like_ATP-bd"/>
</dbReference>
<dbReference type="SUPFAM" id="SSF52540">
    <property type="entry name" value="P-loop containing nucleoside triphosphate hydrolases"/>
    <property type="match status" value="2"/>
</dbReference>
<organism evidence="6 7">
    <name type="scientific">Peribacillus glennii</name>
    <dbReference type="NCBI Taxonomy" id="2303991"/>
    <lineage>
        <taxon>Bacteria</taxon>
        <taxon>Bacillati</taxon>
        <taxon>Bacillota</taxon>
        <taxon>Bacilli</taxon>
        <taxon>Bacillales</taxon>
        <taxon>Bacillaceae</taxon>
        <taxon>Peribacillus</taxon>
    </lineage>
</organism>
<dbReference type="InterPro" id="IPR013563">
    <property type="entry name" value="Oligopep_ABC_C"/>
</dbReference>
<keyword evidence="2" id="KW-0813">Transport</keyword>
<dbReference type="AlphaFoldDB" id="A0A372LGZ6"/>
<dbReference type="Gene3D" id="3.40.50.300">
    <property type="entry name" value="P-loop containing nucleotide triphosphate hydrolases"/>
    <property type="match status" value="2"/>
</dbReference>